<dbReference type="EC" id="2.7.7.2" evidence="6"/>
<dbReference type="Pfam" id="PF06574">
    <property type="entry name" value="FAD_syn"/>
    <property type="match status" value="1"/>
</dbReference>
<evidence type="ECO:0000256" key="18">
    <source>
        <dbReference type="ARBA" id="ARBA00047880"/>
    </source>
</evidence>
<dbReference type="GO" id="GO:0008531">
    <property type="term" value="F:riboflavin kinase activity"/>
    <property type="evidence" value="ECO:0007669"/>
    <property type="project" value="UniProtKB-EC"/>
</dbReference>
<dbReference type="NCBIfam" id="TIGR00125">
    <property type="entry name" value="cyt_tran_rel"/>
    <property type="match status" value="1"/>
</dbReference>
<evidence type="ECO:0000256" key="16">
    <source>
        <dbReference type="ARBA" id="ARBA00023268"/>
    </source>
</evidence>
<evidence type="ECO:0000256" key="8">
    <source>
        <dbReference type="ARBA" id="ARBA00022630"/>
    </source>
</evidence>
<feature type="domain" description="Riboflavin kinase" evidence="21">
    <location>
        <begin position="251"/>
        <end position="375"/>
    </location>
</feature>
<feature type="compositionally biased region" description="Low complexity" evidence="20">
    <location>
        <begin position="14"/>
        <end position="25"/>
    </location>
</feature>
<comment type="function">
    <text evidence="1">Catalyzes the phosphorylation of riboflavin to FMN followed by the adenylation of FMN to FAD.</text>
</comment>
<evidence type="ECO:0000256" key="19">
    <source>
        <dbReference type="ARBA" id="ARBA00049494"/>
    </source>
</evidence>
<keyword evidence="12" id="KW-0547">Nucleotide-binding</keyword>
<protein>
    <recommendedName>
        <fullName evidence="7">Bifunctional riboflavin kinase/FMN adenylyltransferase</fullName>
        <ecNumber evidence="5">2.7.1.26</ecNumber>
        <ecNumber evidence="6">2.7.7.2</ecNumber>
    </recommendedName>
    <alternativeName>
        <fullName evidence="17">Riboflavin biosynthesis protein RibF</fullName>
    </alternativeName>
</protein>
<dbReference type="CDD" id="cd02064">
    <property type="entry name" value="FAD_synthetase_N"/>
    <property type="match status" value="1"/>
</dbReference>
<dbReference type="InterPro" id="IPR015864">
    <property type="entry name" value="FAD_synthase"/>
</dbReference>
<dbReference type="GO" id="GO:0009231">
    <property type="term" value="P:riboflavin biosynthetic process"/>
    <property type="evidence" value="ECO:0007669"/>
    <property type="project" value="InterPro"/>
</dbReference>
<dbReference type="InterPro" id="IPR002606">
    <property type="entry name" value="Riboflavin_kinase_bac"/>
</dbReference>
<comment type="similarity">
    <text evidence="4">Belongs to the RibF family.</text>
</comment>
<comment type="pathway">
    <text evidence="2">Cofactor biosynthesis; FAD biosynthesis; FAD from FMN: step 1/1.</text>
</comment>
<keyword evidence="23" id="KW-1185">Reference proteome</keyword>
<dbReference type="EMBL" id="VWOX01000004">
    <property type="protein sequence ID" value="KAA5544442.1"/>
    <property type="molecule type" value="Genomic_DNA"/>
</dbReference>
<keyword evidence="10 22" id="KW-0808">Transferase</keyword>
<keyword evidence="13 22" id="KW-0418">Kinase</keyword>
<evidence type="ECO:0000256" key="11">
    <source>
        <dbReference type="ARBA" id="ARBA00022695"/>
    </source>
</evidence>
<gene>
    <name evidence="22" type="ORF">FYK55_08915</name>
</gene>
<dbReference type="Proteomes" id="UP000324479">
    <property type="component" value="Unassembled WGS sequence"/>
</dbReference>
<dbReference type="GO" id="GO:0006747">
    <property type="term" value="P:FAD biosynthetic process"/>
    <property type="evidence" value="ECO:0007669"/>
    <property type="project" value="UniProtKB-UniPathway"/>
</dbReference>
<feature type="region of interest" description="Disordered" evidence="20">
    <location>
        <begin position="1"/>
        <end position="63"/>
    </location>
</feature>
<evidence type="ECO:0000256" key="13">
    <source>
        <dbReference type="ARBA" id="ARBA00022777"/>
    </source>
</evidence>
<dbReference type="UniPathway" id="UPA00277">
    <property type="reaction ID" value="UER00407"/>
</dbReference>
<comment type="pathway">
    <text evidence="3">Cofactor biosynthesis; FMN biosynthesis; FMN from riboflavin (ATP route): step 1/1.</text>
</comment>
<dbReference type="GO" id="GO:0009398">
    <property type="term" value="P:FMN biosynthetic process"/>
    <property type="evidence" value="ECO:0007669"/>
    <property type="project" value="UniProtKB-UniPathway"/>
</dbReference>
<dbReference type="FunFam" id="3.40.50.620:FF:000021">
    <property type="entry name" value="Riboflavin biosynthesis protein"/>
    <property type="match status" value="1"/>
</dbReference>
<keyword evidence="15" id="KW-0067">ATP-binding</keyword>
<dbReference type="PANTHER" id="PTHR22749:SF6">
    <property type="entry name" value="RIBOFLAVIN KINASE"/>
    <property type="match status" value="1"/>
</dbReference>
<proteinExistence type="inferred from homology"/>
<evidence type="ECO:0000313" key="22">
    <source>
        <dbReference type="EMBL" id="KAA5544442.1"/>
    </source>
</evidence>
<evidence type="ECO:0000256" key="9">
    <source>
        <dbReference type="ARBA" id="ARBA00022643"/>
    </source>
</evidence>
<dbReference type="InterPro" id="IPR023468">
    <property type="entry name" value="Riboflavin_kinase"/>
</dbReference>
<dbReference type="GO" id="GO:0005524">
    <property type="term" value="F:ATP binding"/>
    <property type="evidence" value="ECO:0007669"/>
    <property type="project" value="UniProtKB-KW"/>
</dbReference>
<comment type="catalytic activity">
    <reaction evidence="19">
        <text>FMN + ATP + H(+) = FAD + diphosphate</text>
        <dbReference type="Rhea" id="RHEA:17237"/>
        <dbReference type="ChEBI" id="CHEBI:15378"/>
        <dbReference type="ChEBI" id="CHEBI:30616"/>
        <dbReference type="ChEBI" id="CHEBI:33019"/>
        <dbReference type="ChEBI" id="CHEBI:57692"/>
        <dbReference type="ChEBI" id="CHEBI:58210"/>
        <dbReference type="EC" id="2.7.7.2"/>
    </reaction>
</comment>
<dbReference type="Gene3D" id="3.40.50.620">
    <property type="entry name" value="HUPs"/>
    <property type="match status" value="1"/>
</dbReference>
<dbReference type="InterPro" id="IPR014729">
    <property type="entry name" value="Rossmann-like_a/b/a_fold"/>
</dbReference>
<dbReference type="SMART" id="SM00904">
    <property type="entry name" value="Flavokinase"/>
    <property type="match status" value="1"/>
</dbReference>
<dbReference type="NCBIfam" id="TIGR00083">
    <property type="entry name" value="ribF"/>
    <property type="match status" value="1"/>
</dbReference>
<evidence type="ECO:0000256" key="3">
    <source>
        <dbReference type="ARBA" id="ARBA00005201"/>
    </source>
</evidence>
<evidence type="ECO:0000256" key="15">
    <source>
        <dbReference type="ARBA" id="ARBA00022840"/>
    </source>
</evidence>
<sequence>MSDLREPRVLSHQPAANALPLIAPNRWTSEKGQASQFPTRPHLKVRSTARHGPGSASSHPSPSVTEIVWLPDVTRNTVDAALHGGVTSIGNFDGVHRGHASLLQQTRQLADELDGPAIACLFDPHPIALLRPDAAPKRLTTVDERARRMQPLGIDYLLVCQTTQDLLDLSPQAFFRALLMGNLRSRGIVEGANFCFGKDRRGDVAMLRQQCRNHDIAFRAAQMRLADGEMISSTRIRNELDRGRVEAAARMMGHPHRLSGQVTHGDQRGRTLGFPTANLDDIEVVIPAPGVYAAWADTGDGRYGAAVHLGPNPTFRSGGSSKVEVHLIDYSGDLYGQTLSVDFVDRIRDVARFESPEALTTQLTHDIRSVRQRLEQHQEHESL</sequence>
<dbReference type="PANTHER" id="PTHR22749">
    <property type="entry name" value="RIBOFLAVIN KINASE/FMN ADENYLYLTRANSFERASE"/>
    <property type="match status" value="1"/>
</dbReference>
<dbReference type="Pfam" id="PF01687">
    <property type="entry name" value="Flavokinase"/>
    <property type="match status" value="1"/>
</dbReference>
<keyword evidence="14" id="KW-0274">FAD</keyword>
<evidence type="ECO:0000313" key="23">
    <source>
        <dbReference type="Proteomes" id="UP000324479"/>
    </source>
</evidence>
<dbReference type="NCBIfam" id="NF004160">
    <property type="entry name" value="PRK05627.1-3"/>
    <property type="match status" value="1"/>
</dbReference>
<dbReference type="UniPathway" id="UPA00276">
    <property type="reaction ID" value="UER00406"/>
</dbReference>
<reference evidence="22 23" key="1">
    <citation type="submission" date="2019-08" db="EMBL/GenBank/DDBJ databases">
        <authorList>
            <person name="Dhanesh K."/>
            <person name="Kumar G."/>
            <person name="Sasikala C."/>
            <person name="Venkata Ramana C."/>
        </authorList>
    </citation>
    <scope>NUCLEOTIDE SEQUENCE [LARGE SCALE GENOMIC DNA]</scope>
    <source>
        <strain evidence="22 23">JC645</strain>
    </source>
</reference>
<evidence type="ECO:0000256" key="14">
    <source>
        <dbReference type="ARBA" id="ARBA00022827"/>
    </source>
</evidence>
<dbReference type="FunFam" id="2.40.30.30:FF:000003">
    <property type="entry name" value="Riboflavin biosynthesis protein"/>
    <property type="match status" value="1"/>
</dbReference>
<feature type="compositionally biased region" description="Low complexity" evidence="20">
    <location>
        <begin position="51"/>
        <end position="63"/>
    </location>
</feature>
<dbReference type="GO" id="GO:0003919">
    <property type="term" value="F:FMN adenylyltransferase activity"/>
    <property type="evidence" value="ECO:0007669"/>
    <property type="project" value="UniProtKB-EC"/>
</dbReference>
<dbReference type="InterPro" id="IPR004821">
    <property type="entry name" value="Cyt_trans-like"/>
</dbReference>
<evidence type="ECO:0000256" key="4">
    <source>
        <dbReference type="ARBA" id="ARBA00010214"/>
    </source>
</evidence>
<dbReference type="SUPFAM" id="SSF82114">
    <property type="entry name" value="Riboflavin kinase-like"/>
    <property type="match status" value="1"/>
</dbReference>
<keyword evidence="16" id="KW-0511">Multifunctional enzyme</keyword>
<evidence type="ECO:0000256" key="2">
    <source>
        <dbReference type="ARBA" id="ARBA00004726"/>
    </source>
</evidence>
<evidence type="ECO:0000256" key="20">
    <source>
        <dbReference type="SAM" id="MobiDB-lite"/>
    </source>
</evidence>
<dbReference type="EC" id="2.7.1.26" evidence="5"/>
<accession>A0A5M6DDS6</accession>
<evidence type="ECO:0000259" key="21">
    <source>
        <dbReference type="SMART" id="SM00904"/>
    </source>
</evidence>
<dbReference type="Gene3D" id="2.40.30.30">
    <property type="entry name" value="Riboflavin kinase-like"/>
    <property type="match status" value="1"/>
</dbReference>
<comment type="caution">
    <text evidence="22">The sequence shown here is derived from an EMBL/GenBank/DDBJ whole genome shotgun (WGS) entry which is preliminary data.</text>
</comment>
<keyword evidence="11 22" id="KW-0548">Nucleotidyltransferase</keyword>
<evidence type="ECO:0000256" key="5">
    <source>
        <dbReference type="ARBA" id="ARBA00012105"/>
    </source>
</evidence>
<comment type="catalytic activity">
    <reaction evidence="18">
        <text>riboflavin + ATP = FMN + ADP + H(+)</text>
        <dbReference type="Rhea" id="RHEA:14357"/>
        <dbReference type="ChEBI" id="CHEBI:15378"/>
        <dbReference type="ChEBI" id="CHEBI:30616"/>
        <dbReference type="ChEBI" id="CHEBI:57986"/>
        <dbReference type="ChEBI" id="CHEBI:58210"/>
        <dbReference type="ChEBI" id="CHEBI:456216"/>
        <dbReference type="EC" id="2.7.1.26"/>
    </reaction>
</comment>
<keyword evidence="8" id="KW-0285">Flavoprotein</keyword>
<dbReference type="AlphaFoldDB" id="A0A5M6DDS6"/>
<evidence type="ECO:0000256" key="10">
    <source>
        <dbReference type="ARBA" id="ARBA00022679"/>
    </source>
</evidence>
<dbReference type="SUPFAM" id="SSF52374">
    <property type="entry name" value="Nucleotidylyl transferase"/>
    <property type="match status" value="1"/>
</dbReference>
<evidence type="ECO:0000256" key="17">
    <source>
        <dbReference type="ARBA" id="ARBA00032176"/>
    </source>
</evidence>
<keyword evidence="9" id="KW-0288">FMN</keyword>
<evidence type="ECO:0000256" key="7">
    <source>
        <dbReference type="ARBA" id="ARBA00018483"/>
    </source>
</evidence>
<feature type="compositionally biased region" description="Polar residues" evidence="20">
    <location>
        <begin position="26"/>
        <end position="38"/>
    </location>
</feature>
<evidence type="ECO:0000256" key="12">
    <source>
        <dbReference type="ARBA" id="ARBA00022741"/>
    </source>
</evidence>
<organism evidence="22 23">
    <name type="scientific">Roseiconus nitratireducens</name>
    <dbReference type="NCBI Taxonomy" id="2605748"/>
    <lineage>
        <taxon>Bacteria</taxon>
        <taxon>Pseudomonadati</taxon>
        <taxon>Planctomycetota</taxon>
        <taxon>Planctomycetia</taxon>
        <taxon>Pirellulales</taxon>
        <taxon>Pirellulaceae</taxon>
        <taxon>Roseiconus</taxon>
    </lineage>
</organism>
<dbReference type="InterPro" id="IPR015865">
    <property type="entry name" value="Riboflavin_kinase_bac/euk"/>
</dbReference>
<evidence type="ECO:0000256" key="6">
    <source>
        <dbReference type="ARBA" id="ARBA00012393"/>
    </source>
</evidence>
<name>A0A5M6DDS6_9BACT</name>
<evidence type="ECO:0000256" key="1">
    <source>
        <dbReference type="ARBA" id="ARBA00002121"/>
    </source>
</evidence>
<dbReference type="InterPro" id="IPR023465">
    <property type="entry name" value="Riboflavin_kinase_dom_sf"/>
</dbReference>